<accession>A0A1I0S971</accession>
<protein>
    <recommendedName>
        <fullName evidence="3">DUF4943 domain-containing protein</fullName>
    </recommendedName>
</protein>
<dbReference type="InterPro" id="IPR032546">
    <property type="entry name" value="DUF4943"/>
</dbReference>
<dbReference type="OrthoDB" id="680836at2"/>
<keyword evidence="2" id="KW-1185">Reference proteome</keyword>
<dbReference type="Pfam" id="PF16301">
    <property type="entry name" value="DUF4943"/>
    <property type="match status" value="1"/>
</dbReference>
<organism evidence="1 2">
    <name type="scientific">Chitinophaga arvensicola</name>
    <dbReference type="NCBI Taxonomy" id="29529"/>
    <lineage>
        <taxon>Bacteria</taxon>
        <taxon>Pseudomonadati</taxon>
        <taxon>Bacteroidota</taxon>
        <taxon>Chitinophagia</taxon>
        <taxon>Chitinophagales</taxon>
        <taxon>Chitinophagaceae</taxon>
        <taxon>Chitinophaga</taxon>
    </lineage>
</organism>
<dbReference type="STRING" id="29529.SAMN04488122_5046"/>
<evidence type="ECO:0008006" key="3">
    <source>
        <dbReference type="Google" id="ProtNLM"/>
    </source>
</evidence>
<sequence length="159" mass="17601">MKHLLVALSVVAVSFNACQRKADDGSAAAKKYVTQLKADKYPRYDIIPKLDTSAIPVLIQYVNDSSVIQNYPIPSLSAVAYGPQQVGMIIMYTIESIRLQRVNGASSIPYARDTTAPDRKLTVAELAPHYVDWWNKNKDKPAEELKVISPLAGTSLSWH</sequence>
<reference evidence="2" key="1">
    <citation type="submission" date="2016-10" db="EMBL/GenBank/DDBJ databases">
        <authorList>
            <person name="Varghese N."/>
            <person name="Submissions S."/>
        </authorList>
    </citation>
    <scope>NUCLEOTIDE SEQUENCE [LARGE SCALE GENOMIC DNA]</scope>
    <source>
        <strain evidence="2">DSM 3695</strain>
    </source>
</reference>
<evidence type="ECO:0000313" key="1">
    <source>
        <dbReference type="EMBL" id="SEW52706.1"/>
    </source>
</evidence>
<dbReference type="RefSeq" id="WP_089899440.1">
    <property type="nucleotide sequence ID" value="NZ_FOJG01000002.1"/>
</dbReference>
<proteinExistence type="predicted"/>
<dbReference type="Proteomes" id="UP000199310">
    <property type="component" value="Unassembled WGS sequence"/>
</dbReference>
<dbReference type="AlphaFoldDB" id="A0A1I0S971"/>
<dbReference type="EMBL" id="FOJG01000002">
    <property type="protein sequence ID" value="SEW52706.1"/>
    <property type="molecule type" value="Genomic_DNA"/>
</dbReference>
<gene>
    <name evidence="1" type="ORF">SAMN04488122_5046</name>
</gene>
<evidence type="ECO:0000313" key="2">
    <source>
        <dbReference type="Proteomes" id="UP000199310"/>
    </source>
</evidence>
<name>A0A1I0S971_9BACT</name>